<name>A0ABV0U092_9TELE</name>
<evidence type="ECO:0000313" key="2">
    <source>
        <dbReference type="Proteomes" id="UP001482620"/>
    </source>
</evidence>
<accession>A0ABV0U092</accession>
<dbReference type="EMBL" id="JAHRIQ010049356">
    <property type="protein sequence ID" value="MEQ2237621.1"/>
    <property type="molecule type" value="Genomic_DNA"/>
</dbReference>
<sequence>MFKVADLLEGELLLSLKSFTASKRFPSRIVLYFAPSTFPSALTSFLVPAEEKHPCCVVLPPVWGWCKVLVFLHRILRVGHLTKAYLASLTGFVANCKQDFLHVSYQEYLSFCHSSIKTRLLECIGNIFLLTDSST</sequence>
<keyword evidence="2" id="KW-1185">Reference proteome</keyword>
<gene>
    <name evidence="1" type="ORF">ILYODFUR_025007</name>
</gene>
<organism evidence="1 2">
    <name type="scientific">Ilyodon furcidens</name>
    <name type="common">goldbreast splitfin</name>
    <dbReference type="NCBI Taxonomy" id="33524"/>
    <lineage>
        <taxon>Eukaryota</taxon>
        <taxon>Metazoa</taxon>
        <taxon>Chordata</taxon>
        <taxon>Craniata</taxon>
        <taxon>Vertebrata</taxon>
        <taxon>Euteleostomi</taxon>
        <taxon>Actinopterygii</taxon>
        <taxon>Neopterygii</taxon>
        <taxon>Teleostei</taxon>
        <taxon>Neoteleostei</taxon>
        <taxon>Acanthomorphata</taxon>
        <taxon>Ovalentaria</taxon>
        <taxon>Atherinomorphae</taxon>
        <taxon>Cyprinodontiformes</taxon>
        <taxon>Goodeidae</taxon>
        <taxon>Ilyodon</taxon>
    </lineage>
</organism>
<reference evidence="1 2" key="1">
    <citation type="submission" date="2021-06" db="EMBL/GenBank/DDBJ databases">
        <authorList>
            <person name="Palmer J.M."/>
        </authorList>
    </citation>
    <scope>NUCLEOTIDE SEQUENCE [LARGE SCALE GENOMIC DNA]</scope>
    <source>
        <strain evidence="2">if_2019</strain>
        <tissue evidence="1">Muscle</tissue>
    </source>
</reference>
<comment type="caution">
    <text evidence="1">The sequence shown here is derived from an EMBL/GenBank/DDBJ whole genome shotgun (WGS) entry which is preliminary data.</text>
</comment>
<evidence type="ECO:0000313" key="1">
    <source>
        <dbReference type="EMBL" id="MEQ2237621.1"/>
    </source>
</evidence>
<dbReference type="Proteomes" id="UP001482620">
    <property type="component" value="Unassembled WGS sequence"/>
</dbReference>
<protein>
    <submittedName>
        <fullName evidence="1">Uncharacterized protein</fullName>
    </submittedName>
</protein>
<proteinExistence type="predicted"/>